<dbReference type="GO" id="GO:0043565">
    <property type="term" value="F:sequence-specific DNA binding"/>
    <property type="evidence" value="ECO:0007669"/>
    <property type="project" value="InterPro"/>
</dbReference>
<gene>
    <name evidence="4" type="ORF">IRJ41_007951</name>
</gene>
<dbReference type="EMBL" id="JAFHDT010000016">
    <property type="protein sequence ID" value="KAI7798581.1"/>
    <property type="molecule type" value="Genomic_DNA"/>
</dbReference>
<evidence type="ECO:0000256" key="2">
    <source>
        <dbReference type="PROSITE-ProRule" id="PRU00089"/>
    </source>
</evidence>
<feature type="DNA-binding region" description="Fork-head" evidence="2">
    <location>
        <begin position="31"/>
        <end position="132"/>
    </location>
</feature>
<comment type="caution">
    <text evidence="4">The sequence shown here is derived from an EMBL/GenBank/DDBJ whole genome shotgun (WGS) entry which is preliminary data.</text>
</comment>
<dbReference type="PROSITE" id="PS50039">
    <property type="entry name" value="FORK_HEAD_3"/>
    <property type="match status" value="1"/>
</dbReference>
<sequence length="202" mass="22999">MMVNAVNGVYKNLPTSSGVKRGRNKNYATGTYIKLVACVIQDSPNRMLPFKQIMKKLEPSVFGDRKSIENNIRVCLSANSCFTKVPVDPQYPNATKNYWKVDESGITQKMLRRHFNGIIDMFPELSHRTLQRDKCGNAVVLQPIQPICNVPTNKSEVKFTGPFSIASILRPQSDAKHVFEGPFTISRRRTLCYDQSKTRQWL</sequence>
<protein>
    <recommendedName>
        <fullName evidence="3">Fork-head domain-containing protein</fullName>
    </recommendedName>
</protein>
<feature type="domain" description="Fork-head" evidence="3">
    <location>
        <begin position="31"/>
        <end position="132"/>
    </location>
</feature>
<keyword evidence="2" id="KW-0539">Nucleus</keyword>
<dbReference type="SMART" id="SM00339">
    <property type="entry name" value="FH"/>
    <property type="match status" value="1"/>
</dbReference>
<dbReference type="InterPro" id="IPR036390">
    <property type="entry name" value="WH_DNA-bd_sf"/>
</dbReference>
<dbReference type="InterPro" id="IPR001766">
    <property type="entry name" value="Fork_head_dom"/>
</dbReference>
<evidence type="ECO:0000259" key="3">
    <source>
        <dbReference type="PROSITE" id="PS50039"/>
    </source>
</evidence>
<reference evidence="4" key="1">
    <citation type="submission" date="2021-02" db="EMBL/GenBank/DDBJ databases">
        <title>Comparative genomics reveals that relaxation of natural selection precedes convergent phenotypic evolution of cavefish.</title>
        <authorList>
            <person name="Peng Z."/>
        </authorList>
    </citation>
    <scope>NUCLEOTIDE SEQUENCE</scope>
    <source>
        <tissue evidence="4">Muscle</tissue>
    </source>
</reference>
<evidence type="ECO:0000313" key="4">
    <source>
        <dbReference type="EMBL" id="KAI7798581.1"/>
    </source>
</evidence>
<dbReference type="PANTHER" id="PTHR47316">
    <property type="entry name" value="FORKHEAD BOX PROTEIN H1"/>
    <property type="match status" value="1"/>
</dbReference>
<evidence type="ECO:0000256" key="1">
    <source>
        <dbReference type="ARBA" id="ARBA00023125"/>
    </source>
</evidence>
<dbReference type="InterPro" id="IPR036388">
    <property type="entry name" value="WH-like_DNA-bd_sf"/>
</dbReference>
<dbReference type="InterPro" id="IPR052327">
    <property type="entry name" value="Activin_resp_transcr_regulator"/>
</dbReference>
<accession>A0A9W7TKX9</accession>
<comment type="subcellular location">
    <subcellularLocation>
        <location evidence="2">Nucleus</location>
    </subcellularLocation>
</comment>
<dbReference type="GO" id="GO:0003700">
    <property type="term" value="F:DNA-binding transcription factor activity"/>
    <property type="evidence" value="ECO:0007669"/>
    <property type="project" value="InterPro"/>
</dbReference>
<dbReference type="OrthoDB" id="8876887at2759"/>
<dbReference type="SUPFAM" id="SSF46785">
    <property type="entry name" value="Winged helix' DNA-binding domain"/>
    <property type="match status" value="1"/>
</dbReference>
<dbReference type="Proteomes" id="UP001059041">
    <property type="component" value="Linkage Group LG16"/>
</dbReference>
<keyword evidence="5" id="KW-1185">Reference proteome</keyword>
<name>A0A9W7TKX9_TRIRA</name>
<evidence type="ECO:0000313" key="5">
    <source>
        <dbReference type="Proteomes" id="UP001059041"/>
    </source>
</evidence>
<dbReference type="Pfam" id="PF00250">
    <property type="entry name" value="Forkhead"/>
    <property type="match status" value="1"/>
</dbReference>
<keyword evidence="1 2" id="KW-0238">DNA-binding</keyword>
<proteinExistence type="predicted"/>
<dbReference type="PANTHER" id="PTHR47316:SF1">
    <property type="entry name" value="FORKHEAD BOX PROTEIN H1"/>
    <property type="match status" value="1"/>
</dbReference>
<dbReference type="GO" id="GO:0005634">
    <property type="term" value="C:nucleus"/>
    <property type="evidence" value="ECO:0007669"/>
    <property type="project" value="UniProtKB-SubCell"/>
</dbReference>
<dbReference type="AlphaFoldDB" id="A0A9W7TKX9"/>
<organism evidence="4 5">
    <name type="scientific">Triplophysa rosa</name>
    <name type="common">Cave loach</name>
    <dbReference type="NCBI Taxonomy" id="992332"/>
    <lineage>
        <taxon>Eukaryota</taxon>
        <taxon>Metazoa</taxon>
        <taxon>Chordata</taxon>
        <taxon>Craniata</taxon>
        <taxon>Vertebrata</taxon>
        <taxon>Euteleostomi</taxon>
        <taxon>Actinopterygii</taxon>
        <taxon>Neopterygii</taxon>
        <taxon>Teleostei</taxon>
        <taxon>Ostariophysi</taxon>
        <taxon>Cypriniformes</taxon>
        <taxon>Nemacheilidae</taxon>
        <taxon>Triplophysa</taxon>
    </lineage>
</organism>
<dbReference type="Gene3D" id="1.10.10.10">
    <property type="entry name" value="Winged helix-like DNA-binding domain superfamily/Winged helix DNA-binding domain"/>
    <property type="match status" value="1"/>
</dbReference>